<feature type="compositionally biased region" description="Polar residues" evidence="1">
    <location>
        <begin position="1"/>
        <end position="25"/>
    </location>
</feature>
<proteinExistence type="predicted"/>
<gene>
    <name evidence="2" type="ORF">EYC84_008538</name>
</gene>
<name>A0A5M9JEX5_MONFR</name>
<reference evidence="2 3" key="1">
    <citation type="submission" date="2019-06" db="EMBL/GenBank/DDBJ databases">
        <title>Genome Sequence of the Brown Rot Fungal Pathogen Monilinia fructicola.</title>
        <authorList>
            <person name="De Miccolis Angelini R.M."/>
            <person name="Landi L."/>
            <person name="Abate D."/>
            <person name="Pollastro S."/>
            <person name="Romanazzi G."/>
            <person name="Faretra F."/>
        </authorList>
    </citation>
    <scope>NUCLEOTIDE SEQUENCE [LARGE SCALE GENOMIC DNA]</scope>
    <source>
        <strain evidence="2 3">Mfrc123</strain>
    </source>
</reference>
<sequence length="160" mass="17673">MAATSTLPISHPTLSSTSHNTSNQLHHIAQIEPTSASAESSRPSSIDSRQVDSIPEEDEYETSSEAVNEPVTPTEFLHSHQHTSVITNGEISHEIIRKLHPAPIPLPSIVNTVATPPSPPPLSKETPTPKSPKEKHRRPFYSNFGFEKIYVPNERFGIQR</sequence>
<accession>A0A5M9JEX5</accession>
<protein>
    <submittedName>
        <fullName evidence="2">Uncharacterized protein</fullName>
    </submittedName>
</protein>
<feature type="region of interest" description="Disordered" evidence="1">
    <location>
        <begin position="110"/>
        <end position="138"/>
    </location>
</feature>
<organism evidence="2 3">
    <name type="scientific">Monilinia fructicola</name>
    <name type="common">Brown rot fungus</name>
    <name type="synonym">Ciboria fructicola</name>
    <dbReference type="NCBI Taxonomy" id="38448"/>
    <lineage>
        <taxon>Eukaryota</taxon>
        <taxon>Fungi</taxon>
        <taxon>Dikarya</taxon>
        <taxon>Ascomycota</taxon>
        <taxon>Pezizomycotina</taxon>
        <taxon>Leotiomycetes</taxon>
        <taxon>Helotiales</taxon>
        <taxon>Sclerotiniaceae</taxon>
        <taxon>Monilinia</taxon>
    </lineage>
</organism>
<dbReference type="Proteomes" id="UP000322873">
    <property type="component" value="Unassembled WGS sequence"/>
</dbReference>
<dbReference type="AlphaFoldDB" id="A0A5M9JEX5"/>
<comment type="caution">
    <text evidence="2">The sequence shown here is derived from an EMBL/GenBank/DDBJ whole genome shotgun (WGS) entry which is preliminary data.</text>
</comment>
<dbReference type="EMBL" id="VICG01000010">
    <property type="protein sequence ID" value="KAA8568138.1"/>
    <property type="molecule type" value="Genomic_DNA"/>
</dbReference>
<feature type="region of interest" description="Disordered" evidence="1">
    <location>
        <begin position="1"/>
        <end position="84"/>
    </location>
</feature>
<evidence type="ECO:0000313" key="2">
    <source>
        <dbReference type="EMBL" id="KAA8568138.1"/>
    </source>
</evidence>
<evidence type="ECO:0000313" key="3">
    <source>
        <dbReference type="Proteomes" id="UP000322873"/>
    </source>
</evidence>
<evidence type="ECO:0000256" key="1">
    <source>
        <dbReference type="SAM" id="MobiDB-lite"/>
    </source>
</evidence>
<dbReference type="VEuPathDB" id="FungiDB:MFRU_034g00050"/>
<feature type="compositionally biased region" description="Low complexity" evidence="1">
    <location>
        <begin position="32"/>
        <end position="48"/>
    </location>
</feature>
<keyword evidence="3" id="KW-1185">Reference proteome</keyword>